<protein>
    <submittedName>
        <fullName evidence="1">Uncharacterized protein</fullName>
    </submittedName>
</protein>
<sequence length="87" mass="9118">MLATVSINSSIVRCFTSISIESNPAKRLNSSALPSMTGLEAIGPKFPNPKIAVPLEITATVLPFAVYLYTLSTFCAISRTGSATPGL</sequence>
<organism evidence="1 4">
    <name type="scientific">Vibrio cholerae</name>
    <dbReference type="NCBI Taxonomy" id="666"/>
    <lineage>
        <taxon>Bacteria</taxon>
        <taxon>Pseudomonadati</taxon>
        <taxon>Pseudomonadota</taxon>
        <taxon>Gammaproteobacteria</taxon>
        <taxon>Vibrionales</taxon>
        <taxon>Vibrionaceae</taxon>
        <taxon>Vibrio</taxon>
    </lineage>
</organism>
<evidence type="ECO:0000313" key="4">
    <source>
        <dbReference type="Proteomes" id="UP000044806"/>
    </source>
</evidence>
<gene>
    <name evidence="1" type="ORF">ERS013165_01639</name>
    <name evidence="2" type="ORF">ERS013200_00096</name>
</gene>
<dbReference type="EMBL" id="CWOW01000007">
    <property type="protein sequence ID" value="CSA46373.1"/>
    <property type="molecule type" value="Genomic_DNA"/>
</dbReference>
<evidence type="ECO:0000313" key="1">
    <source>
        <dbReference type="EMBL" id="CSA46373.1"/>
    </source>
</evidence>
<dbReference type="Proteomes" id="UP000044806">
    <property type="component" value="Unassembled WGS sequence"/>
</dbReference>
<name>A0A655QAE9_VIBCL</name>
<dbReference type="EMBL" id="CWQY01000001">
    <property type="protein sequence ID" value="CSB93905.1"/>
    <property type="molecule type" value="Genomic_DNA"/>
</dbReference>
<proteinExistence type="predicted"/>
<reference evidence="3 4" key="1">
    <citation type="submission" date="2015-07" db="EMBL/GenBank/DDBJ databases">
        <authorList>
            <consortium name="Pathogen Informatics"/>
        </authorList>
    </citation>
    <scope>NUCLEOTIDE SEQUENCE [LARGE SCALE GENOMIC DNA]</scope>
    <source>
        <strain evidence="2 3">A316</strain>
        <strain evidence="1 4">A51</strain>
    </source>
</reference>
<accession>A0A655QAE9</accession>
<evidence type="ECO:0000313" key="2">
    <source>
        <dbReference type="EMBL" id="CSB93905.1"/>
    </source>
</evidence>
<dbReference type="Proteomes" id="UP000041770">
    <property type="component" value="Unassembled WGS sequence"/>
</dbReference>
<evidence type="ECO:0000313" key="3">
    <source>
        <dbReference type="Proteomes" id="UP000041770"/>
    </source>
</evidence>
<dbReference type="AlphaFoldDB" id="A0A655QAE9"/>